<evidence type="ECO:0000256" key="1">
    <source>
        <dbReference type="ARBA" id="ARBA00004141"/>
    </source>
</evidence>
<evidence type="ECO:0000313" key="10">
    <source>
        <dbReference type="Proteomes" id="UP000812966"/>
    </source>
</evidence>
<name>A0A8K0NSM2_9TREE</name>
<comment type="caution">
    <text evidence="9">The sequence shown here is derived from an EMBL/GenBank/DDBJ whole genome shotgun (WGS) entry which is preliminary data.</text>
</comment>
<dbReference type="Pfam" id="PF01595">
    <property type="entry name" value="CNNM"/>
    <property type="match status" value="1"/>
</dbReference>
<feature type="transmembrane region" description="Helical" evidence="7">
    <location>
        <begin position="59"/>
        <end position="84"/>
    </location>
</feature>
<dbReference type="PANTHER" id="PTHR12064:SF97">
    <property type="entry name" value="METAL TRANSPORTER CNNM-5"/>
    <property type="match status" value="1"/>
</dbReference>
<dbReference type="PANTHER" id="PTHR12064">
    <property type="entry name" value="METAL TRANSPORTER CNNM"/>
    <property type="match status" value="1"/>
</dbReference>
<evidence type="ECO:0000256" key="2">
    <source>
        <dbReference type="ARBA" id="ARBA00022692"/>
    </source>
</evidence>
<keyword evidence="10" id="KW-1185">Reference proteome</keyword>
<dbReference type="GO" id="GO:0016020">
    <property type="term" value="C:membrane"/>
    <property type="evidence" value="ECO:0007669"/>
    <property type="project" value="UniProtKB-SubCell"/>
</dbReference>
<accession>A0A8K0NSM2</accession>
<feature type="transmembrane region" description="Helical" evidence="7">
    <location>
        <begin position="146"/>
        <end position="165"/>
    </location>
</feature>
<dbReference type="InterPro" id="IPR046342">
    <property type="entry name" value="CBS_dom_sf"/>
</dbReference>
<dbReference type="AlphaFoldDB" id="A0A8K0NSM2"/>
<evidence type="ECO:0000256" key="7">
    <source>
        <dbReference type="SAM" id="Phobius"/>
    </source>
</evidence>
<evidence type="ECO:0000256" key="5">
    <source>
        <dbReference type="ARBA" id="ARBA00023136"/>
    </source>
</evidence>
<organism evidence="9 10">
    <name type="scientific">Filobasidium floriforme</name>
    <dbReference type="NCBI Taxonomy" id="5210"/>
    <lineage>
        <taxon>Eukaryota</taxon>
        <taxon>Fungi</taxon>
        <taxon>Dikarya</taxon>
        <taxon>Basidiomycota</taxon>
        <taxon>Agaricomycotina</taxon>
        <taxon>Tremellomycetes</taxon>
        <taxon>Filobasidiales</taxon>
        <taxon>Filobasidiaceae</taxon>
        <taxon>Filobasidium</taxon>
    </lineage>
</organism>
<dbReference type="PROSITE" id="PS51846">
    <property type="entry name" value="CNNM"/>
    <property type="match status" value="1"/>
</dbReference>
<dbReference type="InterPro" id="IPR002550">
    <property type="entry name" value="CNNM"/>
</dbReference>
<dbReference type="FunFam" id="3.10.580.10:FF:000006">
    <property type="entry name" value="DUF21 and CBS domain protein"/>
    <property type="match status" value="1"/>
</dbReference>
<proteinExistence type="predicted"/>
<dbReference type="Gene3D" id="3.10.580.10">
    <property type="entry name" value="CBS-domain"/>
    <property type="match status" value="1"/>
</dbReference>
<dbReference type="SUPFAM" id="SSF54631">
    <property type="entry name" value="CBS-domain pair"/>
    <property type="match status" value="1"/>
</dbReference>
<reference evidence="9" key="1">
    <citation type="submission" date="2020-04" db="EMBL/GenBank/DDBJ databases">
        <title>Analysis of mating type loci in Filobasidium floriforme.</title>
        <authorList>
            <person name="Nowrousian M."/>
        </authorList>
    </citation>
    <scope>NUCLEOTIDE SEQUENCE</scope>
    <source>
        <strain evidence="9">CBS 6242</strain>
    </source>
</reference>
<keyword evidence="3" id="KW-0677">Repeat</keyword>
<evidence type="ECO:0000256" key="3">
    <source>
        <dbReference type="ARBA" id="ARBA00022737"/>
    </source>
</evidence>
<dbReference type="GO" id="GO:0030026">
    <property type="term" value="P:intracellular manganese ion homeostasis"/>
    <property type="evidence" value="ECO:0007669"/>
    <property type="project" value="TreeGrafter"/>
</dbReference>
<protein>
    <recommendedName>
        <fullName evidence="8">CNNM transmembrane domain-containing protein</fullName>
    </recommendedName>
</protein>
<dbReference type="GO" id="GO:0005737">
    <property type="term" value="C:cytoplasm"/>
    <property type="evidence" value="ECO:0007669"/>
    <property type="project" value="TreeGrafter"/>
</dbReference>
<keyword evidence="4 6" id="KW-1133">Transmembrane helix</keyword>
<evidence type="ECO:0000256" key="6">
    <source>
        <dbReference type="PROSITE-ProRule" id="PRU01193"/>
    </source>
</evidence>
<dbReference type="InterPro" id="IPR045095">
    <property type="entry name" value="ACDP"/>
</dbReference>
<sequence length="470" mass="51170">MRSPLKLAPTGSKLPLLMSLSKLVSASPVILNQVIHTTTTKDHKGGVIEPEDPPDSATFWLKLGVSAALVLLGGVFAGLTLALMGSDDMHLRVLAQSSSDPSEKKHASKVLKLLQRGRHWVLVVLLLGNVIVNESLPIFLDSVLGGGIAAVLVSTTMIVIFGEIIPQSICVRYGLQIGGACAPFVLALMYLMAPVAWPIAKLLDWALGADEGHTFRKAELKTFLQFHREGTEPLRDDEITILNGVLSLNEKKASQIMTPIKDVMTLATDRVLDHNLLDHILLSGFSRIPVHQPGQKDNFVGMLLVKKLISYNPEQCQKVGEFQLLSLPEARPDINCTFALDYFQTGRAHLLLITENPGAARGALGIVSLEDLVEEIIGEEIIDETDRYQDNQSKKAAKRQGTAAVMRGIIERHKNTVHIVSRTQSPTPIEGRLIEIDGEEYTVTQETPGVGAEQDCFIVAPQTNGDSDGK</sequence>
<keyword evidence="5 6" id="KW-0472">Membrane</keyword>
<evidence type="ECO:0000313" key="9">
    <source>
        <dbReference type="EMBL" id="KAG7562940.1"/>
    </source>
</evidence>
<dbReference type="GO" id="GO:0010960">
    <property type="term" value="P:magnesium ion homeostasis"/>
    <property type="evidence" value="ECO:0007669"/>
    <property type="project" value="InterPro"/>
</dbReference>
<evidence type="ECO:0000259" key="8">
    <source>
        <dbReference type="PROSITE" id="PS51846"/>
    </source>
</evidence>
<feature type="transmembrane region" description="Helical" evidence="7">
    <location>
        <begin position="119"/>
        <end position="140"/>
    </location>
</feature>
<comment type="subcellular location">
    <subcellularLocation>
        <location evidence="1">Membrane</location>
        <topology evidence="1">Multi-pass membrane protein</topology>
    </subcellularLocation>
</comment>
<feature type="transmembrane region" description="Helical" evidence="7">
    <location>
        <begin position="177"/>
        <end position="197"/>
    </location>
</feature>
<keyword evidence="2 6" id="KW-0812">Transmembrane</keyword>
<dbReference type="Proteomes" id="UP000812966">
    <property type="component" value="Unassembled WGS sequence"/>
</dbReference>
<feature type="domain" description="CNNM transmembrane" evidence="8">
    <location>
        <begin position="55"/>
        <end position="238"/>
    </location>
</feature>
<dbReference type="EMBL" id="JABELV010000023">
    <property type="protein sequence ID" value="KAG7562940.1"/>
    <property type="molecule type" value="Genomic_DNA"/>
</dbReference>
<gene>
    <name evidence="9" type="ORF">FFLO_01630</name>
</gene>
<evidence type="ECO:0000256" key="4">
    <source>
        <dbReference type="ARBA" id="ARBA00022989"/>
    </source>
</evidence>